<reference evidence="3 4" key="1">
    <citation type="submission" date="2023-02" db="EMBL/GenBank/DDBJ databases">
        <title>Devosia algicola sp. nov., isolated from the phycosphere of marine algae.</title>
        <authorList>
            <person name="Kim J.M."/>
            <person name="Lee J.K."/>
            <person name="Choi B.J."/>
            <person name="Bayburt H."/>
            <person name="Jeon C.O."/>
        </authorList>
    </citation>
    <scope>NUCLEOTIDE SEQUENCE [LARGE SCALE GENOMIC DNA]</scope>
    <source>
        <strain evidence="3 4">G20-9</strain>
    </source>
</reference>
<evidence type="ECO:0000256" key="1">
    <source>
        <dbReference type="ARBA" id="ARBA00007401"/>
    </source>
</evidence>
<accession>A0ABY7YJQ3</accession>
<dbReference type="InterPro" id="IPR051913">
    <property type="entry name" value="GH2_Domain-Containing"/>
</dbReference>
<organism evidence="3 4">
    <name type="scientific">Devosia algicola</name>
    <dbReference type="NCBI Taxonomy" id="3026418"/>
    <lineage>
        <taxon>Bacteria</taxon>
        <taxon>Pseudomonadati</taxon>
        <taxon>Pseudomonadota</taxon>
        <taxon>Alphaproteobacteria</taxon>
        <taxon>Hyphomicrobiales</taxon>
        <taxon>Devosiaceae</taxon>
        <taxon>Devosia</taxon>
    </lineage>
</organism>
<dbReference type="RefSeq" id="WP_282217917.1">
    <property type="nucleotide sequence ID" value="NZ_CP118246.1"/>
</dbReference>
<dbReference type="InterPro" id="IPR008979">
    <property type="entry name" value="Galactose-bd-like_sf"/>
</dbReference>
<proteinExistence type="inferred from homology"/>
<dbReference type="Gene3D" id="2.60.120.260">
    <property type="entry name" value="Galactose-binding domain-like"/>
    <property type="match status" value="1"/>
</dbReference>
<dbReference type="Proteomes" id="UP001220530">
    <property type="component" value="Chromosome"/>
</dbReference>
<keyword evidence="4" id="KW-1185">Reference proteome</keyword>
<sequence length="207" mass="23589">MSKLHPRPRLRRSDWVDLCGTWQFGYDDQDVGRDQNWQKTDTHFDRDITVPYPPESELSGIADPAPHPVCWYRREVEIDAPAGHRVLLHFGAVDYSADVWVNGDLVAHHTGGHTPFVADITPSLRQDQSQIIVVRAVDRADGLDQPRGKQDWQTEPHAIWYHRTSGIWQPVWLETVPDLYLANIQFTPDLNHASIAVETRSVCAAAR</sequence>
<dbReference type="Pfam" id="PF02837">
    <property type="entry name" value="Glyco_hydro_2_N"/>
    <property type="match status" value="1"/>
</dbReference>
<evidence type="ECO:0000259" key="2">
    <source>
        <dbReference type="Pfam" id="PF02837"/>
    </source>
</evidence>
<feature type="domain" description="Glycosyl hydrolases family 2 sugar binding" evidence="2">
    <location>
        <begin position="18"/>
        <end position="174"/>
    </location>
</feature>
<protein>
    <recommendedName>
        <fullName evidence="2">Glycosyl hydrolases family 2 sugar binding domain-containing protein</fullName>
    </recommendedName>
</protein>
<evidence type="ECO:0000313" key="4">
    <source>
        <dbReference type="Proteomes" id="UP001220530"/>
    </source>
</evidence>
<dbReference type="EMBL" id="CP118246">
    <property type="protein sequence ID" value="WDR01506.1"/>
    <property type="molecule type" value="Genomic_DNA"/>
</dbReference>
<dbReference type="InterPro" id="IPR006104">
    <property type="entry name" value="Glyco_hydro_2_N"/>
</dbReference>
<gene>
    <name evidence="3" type="ORF">PSQ19_11935</name>
</gene>
<comment type="similarity">
    <text evidence="1">Belongs to the glycosyl hydrolase 2 family.</text>
</comment>
<dbReference type="PANTHER" id="PTHR42732">
    <property type="entry name" value="BETA-GALACTOSIDASE"/>
    <property type="match status" value="1"/>
</dbReference>
<name>A0ABY7YJQ3_9HYPH</name>
<dbReference type="PANTHER" id="PTHR42732:SF3">
    <property type="entry name" value="HYDROLASE"/>
    <property type="match status" value="1"/>
</dbReference>
<dbReference type="SUPFAM" id="SSF49785">
    <property type="entry name" value="Galactose-binding domain-like"/>
    <property type="match status" value="1"/>
</dbReference>
<evidence type="ECO:0000313" key="3">
    <source>
        <dbReference type="EMBL" id="WDR01506.1"/>
    </source>
</evidence>